<sequence length="130" mass="14541">MSSYEQRVQPFIRRCQYLLFAVEPYTIRTIYDHNLQGPSSETDFRVFTLKVYFKVKPVEANKPQTAPAANGAAAPCSTTSTSSTTRVVSPPRVPTKHQLQLLALDRHLLLWETVLGLCLLVAAHHLHPAA</sequence>
<protein>
    <submittedName>
        <fullName evidence="2">Uncharacterized protein</fullName>
    </submittedName>
</protein>
<proteinExistence type="predicted"/>
<evidence type="ECO:0000313" key="2">
    <source>
        <dbReference type="EMBL" id="GKV46328.1"/>
    </source>
</evidence>
<evidence type="ECO:0000313" key="3">
    <source>
        <dbReference type="Proteomes" id="UP001054252"/>
    </source>
</evidence>
<feature type="region of interest" description="Disordered" evidence="1">
    <location>
        <begin position="64"/>
        <end position="91"/>
    </location>
</feature>
<reference evidence="2 3" key="1">
    <citation type="journal article" date="2021" name="Commun. Biol.">
        <title>The genome of Shorea leprosula (Dipterocarpaceae) highlights the ecological relevance of drought in aseasonal tropical rainforests.</title>
        <authorList>
            <person name="Ng K.K.S."/>
            <person name="Kobayashi M.J."/>
            <person name="Fawcett J.A."/>
            <person name="Hatakeyama M."/>
            <person name="Paape T."/>
            <person name="Ng C.H."/>
            <person name="Ang C.C."/>
            <person name="Tnah L.H."/>
            <person name="Lee C.T."/>
            <person name="Nishiyama T."/>
            <person name="Sese J."/>
            <person name="O'Brien M.J."/>
            <person name="Copetti D."/>
            <person name="Mohd Noor M.I."/>
            <person name="Ong R.C."/>
            <person name="Putra M."/>
            <person name="Sireger I.Z."/>
            <person name="Indrioko S."/>
            <person name="Kosugi Y."/>
            <person name="Izuno A."/>
            <person name="Isagi Y."/>
            <person name="Lee S.L."/>
            <person name="Shimizu K.K."/>
        </authorList>
    </citation>
    <scope>NUCLEOTIDE SEQUENCE [LARGE SCALE GENOMIC DNA]</scope>
    <source>
        <strain evidence="2">214</strain>
    </source>
</reference>
<organism evidence="2 3">
    <name type="scientific">Rubroshorea leprosula</name>
    <dbReference type="NCBI Taxonomy" id="152421"/>
    <lineage>
        <taxon>Eukaryota</taxon>
        <taxon>Viridiplantae</taxon>
        <taxon>Streptophyta</taxon>
        <taxon>Embryophyta</taxon>
        <taxon>Tracheophyta</taxon>
        <taxon>Spermatophyta</taxon>
        <taxon>Magnoliopsida</taxon>
        <taxon>eudicotyledons</taxon>
        <taxon>Gunneridae</taxon>
        <taxon>Pentapetalae</taxon>
        <taxon>rosids</taxon>
        <taxon>malvids</taxon>
        <taxon>Malvales</taxon>
        <taxon>Dipterocarpaceae</taxon>
        <taxon>Rubroshorea</taxon>
    </lineage>
</organism>
<accession>A0AAV5M930</accession>
<evidence type="ECO:0000256" key="1">
    <source>
        <dbReference type="SAM" id="MobiDB-lite"/>
    </source>
</evidence>
<dbReference type="Proteomes" id="UP001054252">
    <property type="component" value="Unassembled WGS sequence"/>
</dbReference>
<dbReference type="EMBL" id="BPVZ01000206">
    <property type="protein sequence ID" value="GKV46328.1"/>
    <property type="molecule type" value="Genomic_DNA"/>
</dbReference>
<feature type="compositionally biased region" description="Low complexity" evidence="1">
    <location>
        <begin position="66"/>
        <end position="90"/>
    </location>
</feature>
<comment type="caution">
    <text evidence="2">The sequence shown here is derived from an EMBL/GenBank/DDBJ whole genome shotgun (WGS) entry which is preliminary data.</text>
</comment>
<gene>
    <name evidence="2" type="ORF">SLEP1_g53313</name>
</gene>
<name>A0AAV5M930_9ROSI</name>
<dbReference type="AlphaFoldDB" id="A0AAV5M930"/>
<keyword evidence="3" id="KW-1185">Reference proteome</keyword>